<evidence type="ECO:0000256" key="5">
    <source>
        <dbReference type="ARBA" id="ARBA00022856"/>
    </source>
</evidence>
<evidence type="ECO:0000256" key="2">
    <source>
        <dbReference type="ARBA" id="ARBA00008807"/>
    </source>
</evidence>
<feature type="transmembrane region" description="Helical" evidence="9">
    <location>
        <begin position="27"/>
        <end position="47"/>
    </location>
</feature>
<evidence type="ECO:0000256" key="3">
    <source>
        <dbReference type="ARBA" id="ARBA00022448"/>
    </source>
</evidence>
<organism evidence="10 11">
    <name type="scientific">Tulasnella calospora MUT 4182</name>
    <dbReference type="NCBI Taxonomy" id="1051891"/>
    <lineage>
        <taxon>Eukaryota</taxon>
        <taxon>Fungi</taxon>
        <taxon>Dikarya</taxon>
        <taxon>Basidiomycota</taxon>
        <taxon>Agaricomycotina</taxon>
        <taxon>Agaricomycetes</taxon>
        <taxon>Cantharellales</taxon>
        <taxon>Tulasnellaceae</taxon>
        <taxon>Tulasnella</taxon>
    </lineage>
</organism>
<feature type="non-terminal residue" evidence="10">
    <location>
        <position position="101"/>
    </location>
</feature>
<dbReference type="GO" id="GO:0016020">
    <property type="term" value="C:membrane"/>
    <property type="evidence" value="ECO:0007669"/>
    <property type="project" value="UniProtKB-SubCell"/>
</dbReference>
<dbReference type="Pfam" id="PF03169">
    <property type="entry name" value="OPT"/>
    <property type="match status" value="1"/>
</dbReference>
<evidence type="ECO:0000256" key="8">
    <source>
        <dbReference type="ARBA" id="ARBA00023136"/>
    </source>
</evidence>
<comment type="subcellular location">
    <subcellularLocation>
        <location evidence="1">Membrane</location>
        <topology evidence="1">Multi-pass membrane protein</topology>
    </subcellularLocation>
</comment>
<evidence type="ECO:0000256" key="9">
    <source>
        <dbReference type="SAM" id="Phobius"/>
    </source>
</evidence>
<gene>
    <name evidence="10" type="ORF">M407DRAFT_55885</name>
</gene>
<protein>
    <submittedName>
        <fullName evidence="10">Uncharacterized protein</fullName>
    </submittedName>
</protein>
<accession>A0A0C3KAX3</accession>
<evidence type="ECO:0000256" key="6">
    <source>
        <dbReference type="ARBA" id="ARBA00022927"/>
    </source>
</evidence>
<feature type="non-terminal residue" evidence="10">
    <location>
        <position position="1"/>
    </location>
</feature>
<name>A0A0C3KAX3_9AGAM</name>
<evidence type="ECO:0000256" key="4">
    <source>
        <dbReference type="ARBA" id="ARBA00022692"/>
    </source>
</evidence>
<keyword evidence="4 9" id="KW-0812">Transmembrane</keyword>
<dbReference type="AlphaFoldDB" id="A0A0C3KAX3"/>
<reference evidence="11" key="2">
    <citation type="submission" date="2015-01" db="EMBL/GenBank/DDBJ databases">
        <title>Evolutionary Origins and Diversification of the Mycorrhizal Mutualists.</title>
        <authorList>
            <consortium name="DOE Joint Genome Institute"/>
            <consortium name="Mycorrhizal Genomics Consortium"/>
            <person name="Kohler A."/>
            <person name="Kuo A."/>
            <person name="Nagy L.G."/>
            <person name="Floudas D."/>
            <person name="Copeland A."/>
            <person name="Barry K.W."/>
            <person name="Cichocki N."/>
            <person name="Veneault-Fourrey C."/>
            <person name="LaButti K."/>
            <person name="Lindquist E.A."/>
            <person name="Lipzen A."/>
            <person name="Lundell T."/>
            <person name="Morin E."/>
            <person name="Murat C."/>
            <person name="Riley R."/>
            <person name="Ohm R."/>
            <person name="Sun H."/>
            <person name="Tunlid A."/>
            <person name="Henrissat B."/>
            <person name="Grigoriev I.V."/>
            <person name="Hibbett D.S."/>
            <person name="Martin F."/>
        </authorList>
    </citation>
    <scope>NUCLEOTIDE SEQUENCE [LARGE SCALE GENOMIC DNA]</scope>
    <source>
        <strain evidence="11">MUT 4182</strain>
    </source>
</reference>
<dbReference type="EMBL" id="KN823276">
    <property type="protein sequence ID" value="KIO18573.1"/>
    <property type="molecule type" value="Genomic_DNA"/>
</dbReference>
<keyword evidence="11" id="KW-1185">Reference proteome</keyword>
<keyword evidence="6" id="KW-0653">Protein transport</keyword>
<dbReference type="PANTHER" id="PTHR22601">
    <property type="entry name" value="ISP4 LIKE PROTEIN"/>
    <property type="match status" value="1"/>
</dbReference>
<sequence>LEEDSPYPEVRASVSNTDDPEMPCLTFRMWAIGLSLCFSMNAANTYFTLRSPAPYMTAPATVILSYACGKLLAATFPIRSWTIAGSEFSLNPGPFNIKEHT</sequence>
<reference evidence="10 11" key="1">
    <citation type="submission" date="2014-04" db="EMBL/GenBank/DDBJ databases">
        <authorList>
            <consortium name="DOE Joint Genome Institute"/>
            <person name="Kuo A."/>
            <person name="Girlanda M."/>
            <person name="Perotto S."/>
            <person name="Kohler A."/>
            <person name="Nagy L.G."/>
            <person name="Floudas D."/>
            <person name="Copeland A."/>
            <person name="Barry K.W."/>
            <person name="Cichocki N."/>
            <person name="Veneault-Fourrey C."/>
            <person name="LaButti K."/>
            <person name="Lindquist E.A."/>
            <person name="Lipzen A."/>
            <person name="Lundell T."/>
            <person name="Morin E."/>
            <person name="Murat C."/>
            <person name="Sun H."/>
            <person name="Tunlid A."/>
            <person name="Henrissat B."/>
            <person name="Grigoriev I.V."/>
            <person name="Hibbett D.S."/>
            <person name="Martin F."/>
            <person name="Nordberg H.P."/>
            <person name="Cantor M.N."/>
            <person name="Hua S.X."/>
        </authorList>
    </citation>
    <scope>NUCLEOTIDE SEQUENCE [LARGE SCALE GENOMIC DNA]</scope>
    <source>
        <strain evidence="10 11">MUT 4182</strain>
    </source>
</reference>
<evidence type="ECO:0000256" key="1">
    <source>
        <dbReference type="ARBA" id="ARBA00004141"/>
    </source>
</evidence>
<dbReference type="GO" id="GO:0035673">
    <property type="term" value="F:oligopeptide transmembrane transporter activity"/>
    <property type="evidence" value="ECO:0007669"/>
    <property type="project" value="InterPro"/>
</dbReference>
<keyword evidence="8 9" id="KW-0472">Membrane</keyword>
<keyword evidence="5" id="KW-0571">Peptide transport</keyword>
<dbReference type="OrthoDB" id="9986677at2759"/>
<dbReference type="InterPro" id="IPR004648">
    <property type="entry name" value="Oligpept_transpt"/>
</dbReference>
<dbReference type="HOGENOM" id="CLU_2298527_0_0_1"/>
<dbReference type="GO" id="GO:0015031">
    <property type="term" value="P:protein transport"/>
    <property type="evidence" value="ECO:0007669"/>
    <property type="project" value="UniProtKB-KW"/>
</dbReference>
<comment type="similarity">
    <text evidence="2">Belongs to the oligopeptide OPT transporter family.</text>
</comment>
<dbReference type="STRING" id="1051891.A0A0C3KAX3"/>
<dbReference type="Proteomes" id="UP000054248">
    <property type="component" value="Unassembled WGS sequence"/>
</dbReference>
<dbReference type="InterPro" id="IPR004813">
    <property type="entry name" value="OPT"/>
</dbReference>
<evidence type="ECO:0000313" key="10">
    <source>
        <dbReference type="EMBL" id="KIO18573.1"/>
    </source>
</evidence>
<keyword evidence="7 9" id="KW-1133">Transmembrane helix</keyword>
<evidence type="ECO:0000256" key="7">
    <source>
        <dbReference type="ARBA" id="ARBA00022989"/>
    </source>
</evidence>
<evidence type="ECO:0000313" key="11">
    <source>
        <dbReference type="Proteomes" id="UP000054248"/>
    </source>
</evidence>
<proteinExistence type="inferred from homology"/>
<keyword evidence="3" id="KW-0813">Transport</keyword>